<dbReference type="InterPro" id="IPR031982">
    <property type="entry name" value="PilE-like"/>
</dbReference>
<evidence type="ECO:0000313" key="3">
    <source>
        <dbReference type="EMBL" id="RAO76497.1"/>
    </source>
</evidence>
<dbReference type="OrthoDB" id="5296638at2"/>
<gene>
    <name evidence="3" type="ORF">CA260_00765</name>
</gene>
<dbReference type="PANTHER" id="PTHR30093:SF47">
    <property type="entry name" value="TYPE IV PILUS NON-CORE MINOR PILIN PILE"/>
    <property type="match status" value="1"/>
</dbReference>
<dbReference type="EMBL" id="NFZS01000001">
    <property type="protein sequence ID" value="RAO76497.1"/>
    <property type="molecule type" value="Genomic_DNA"/>
</dbReference>
<evidence type="ECO:0008006" key="5">
    <source>
        <dbReference type="Google" id="ProtNLM"/>
    </source>
</evidence>
<dbReference type="Pfam" id="PF07963">
    <property type="entry name" value="N_methyl"/>
    <property type="match status" value="1"/>
</dbReference>
<keyword evidence="1" id="KW-0488">Methylation</keyword>
<keyword evidence="2" id="KW-0812">Transmembrane</keyword>
<evidence type="ECO:0000313" key="4">
    <source>
        <dbReference type="Proteomes" id="UP000248926"/>
    </source>
</evidence>
<dbReference type="PRINTS" id="PR00813">
    <property type="entry name" value="BCTERIALGSPG"/>
</dbReference>
<dbReference type="AlphaFoldDB" id="A0A328P2U7"/>
<organism evidence="3 4">
    <name type="scientific">Dyella jiangningensis</name>
    <dbReference type="NCBI Taxonomy" id="1379159"/>
    <lineage>
        <taxon>Bacteria</taxon>
        <taxon>Pseudomonadati</taxon>
        <taxon>Pseudomonadota</taxon>
        <taxon>Gammaproteobacteria</taxon>
        <taxon>Lysobacterales</taxon>
        <taxon>Rhodanobacteraceae</taxon>
        <taxon>Dyella</taxon>
    </lineage>
</organism>
<dbReference type="GO" id="GO:0043683">
    <property type="term" value="P:type IV pilus assembly"/>
    <property type="evidence" value="ECO:0007669"/>
    <property type="project" value="InterPro"/>
</dbReference>
<dbReference type="InterPro" id="IPR045584">
    <property type="entry name" value="Pilin-like"/>
</dbReference>
<comment type="caution">
    <text evidence="3">The sequence shown here is derived from an EMBL/GenBank/DDBJ whole genome shotgun (WGS) entry which is preliminary data.</text>
</comment>
<dbReference type="RefSeq" id="WP_111980574.1">
    <property type="nucleotide sequence ID" value="NZ_NFZS01000001.1"/>
</dbReference>
<reference evidence="3 4" key="1">
    <citation type="journal article" date="2018" name="Genet. Mol. Biol.">
        <title>The genome sequence of Dyella jiangningensis FCAV SCS01 from a lignocellulose-decomposing microbial consortium metagenome reveals potential for biotechnological applications.</title>
        <authorList>
            <person name="Desiderato J.G."/>
            <person name="Alvarenga D.O."/>
            <person name="Constancio M.T.L."/>
            <person name="Alves L.M.C."/>
            <person name="Varani A.M."/>
        </authorList>
    </citation>
    <scope>NUCLEOTIDE SEQUENCE [LARGE SCALE GENOMIC DNA]</scope>
    <source>
        <strain evidence="3 4">FCAV SCS01</strain>
    </source>
</reference>
<evidence type="ECO:0000256" key="2">
    <source>
        <dbReference type="SAM" id="Phobius"/>
    </source>
</evidence>
<dbReference type="SUPFAM" id="SSF54523">
    <property type="entry name" value="Pili subunits"/>
    <property type="match status" value="1"/>
</dbReference>
<dbReference type="InterPro" id="IPR012902">
    <property type="entry name" value="N_methyl_site"/>
</dbReference>
<dbReference type="PANTHER" id="PTHR30093">
    <property type="entry name" value="GENERAL SECRETION PATHWAY PROTEIN G"/>
    <property type="match status" value="1"/>
</dbReference>
<proteinExistence type="predicted"/>
<keyword evidence="4" id="KW-1185">Reference proteome</keyword>
<keyword evidence="2" id="KW-1133">Transmembrane helix</keyword>
<dbReference type="Proteomes" id="UP000248926">
    <property type="component" value="Unassembled WGS sequence"/>
</dbReference>
<dbReference type="NCBIfam" id="TIGR02532">
    <property type="entry name" value="IV_pilin_GFxxxE"/>
    <property type="match status" value="1"/>
</dbReference>
<dbReference type="PROSITE" id="PS00409">
    <property type="entry name" value="PROKAR_NTER_METHYL"/>
    <property type="match status" value="1"/>
</dbReference>
<protein>
    <recommendedName>
        <fullName evidence="5">Pilus assembly protein PilE</fullName>
    </recommendedName>
</protein>
<dbReference type="InterPro" id="IPR000983">
    <property type="entry name" value="Bac_GSPG_pilin"/>
</dbReference>
<evidence type="ECO:0000256" key="1">
    <source>
        <dbReference type="ARBA" id="ARBA00022481"/>
    </source>
</evidence>
<dbReference type="Pfam" id="PF16732">
    <property type="entry name" value="ComP_DUS"/>
    <property type="match status" value="1"/>
</dbReference>
<dbReference type="GO" id="GO:0015627">
    <property type="term" value="C:type II protein secretion system complex"/>
    <property type="evidence" value="ECO:0007669"/>
    <property type="project" value="InterPro"/>
</dbReference>
<dbReference type="Gene3D" id="3.30.700.10">
    <property type="entry name" value="Glycoprotein, Type 4 Pilin"/>
    <property type="match status" value="1"/>
</dbReference>
<feature type="transmembrane region" description="Helical" evidence="2">
    <location>
        <begin position="24"/>
        <end position="47"/>
    </location>
</feature>
<accession>A0A328P2U7</accession>
<sequence length="154" mass="16091">MGRGYWRHSVPPLRGLRTLRGAHAAGFTLIELVIVVAIVAILAAIAVPSYRRYVMHGNREAAESLMLEIASAQERYMVDNRGYAPDAGTLGYGPTAQPSGVSANYDVAVATSTALPPSYSITATPKAGSPQANDSCGTLTLGGDGSKQPAGCWK</sequence>
<name>A0A328P2U7_9GAMM</name>
<keyword evidence="2" id="KW-0472">Membrane</keyword>
<dbReference type="GO" id="GO:0015628">
    <property type="term" value="P:protein secretion by the type II secretion system"/>
    <property type="evidence" value="ECO:0007669"/>
    <property type="project" value="InterPro"/>
</dbReference>